<dbReference type="Pfam" id="PF02545">
    <property type="entry name" value="Maf"/>
    <property type="match status" value="1"/>
</dbReference>
<comment type="function">
    <text evidence="4">Nucleoside triphosphate pyrophosphatase that hydrolyzes dTTP and UTP. May have a dual role in cell division arrest and in preventing the incorporation of modified nucleotides into cellular nucleic acids.</text>
</comment>
<dbReference type="InterPro" id="IPR029001">
    <property type="entry name" value="ITPase-like_fam"/>
</dbReference>
<evidence type="ECO:0000313" key="5">
    <source>
        <dbReference type="EMBL" id="PWQ98209.1"/>
    </source>
</evidence>
<proteinExistence type="inferred from homology"/>
<dbReference type="PIRSF" id="PIRSF006305">
    <property type="entry name" value="Maf"/>
    <property type="match status" value="1"/>
</dbReference>
<sequence length="196" mass="21393">MSALQLVLASASPRRQELLTQIGITPLVHPVDIDETPQQGESVTDLVLRLAEQKAQQGALDTNGQYPVLGSDTVGLLNGQVLLKPRDFADAERMLLEMSNQWHEIHTSVALVYKGVSHITTSVSRVKFRAISRDEIADYWQTGEPHDKAGAYAVQGIAAIFIERIEGSYSGIMGLPIFETSQLLQQAGITGLLKQS</sequence>
<dbReference type="SUPFAM" id="SSF52972">
    <property type="entry name" value="ITPase-like"/>
    <property type="match status" value="1"/>
</dbReference>
<evidence type="ECO:0000256" key="1">
    <source>
        <dbReference type="ARBA" id="ARBA00001968"/>
    </source>
</evidence>
<dbReference type="PANTHER" id="PTHR43213:SF5">
    <property type="entry name" value="BIFUNCTIONAL DTTP_UTP PYROPHOSPHATASE_METHYLTRANSFERASE PROTEIN-RELATED"/>
    <property type="match status" value="1"/>
</dbReference>
<feature type="site" description="Important for substrate specificity" evidence="4">
    <location>
        <position position="14"/>
    </location>
</feature>
<comment type="caution">
    <text evidence="5">The sequence shown here is derived from an EMBL/GenBank/DDBJ whole genome shotgun (WGS) entry which is preliminary data.</text>
</comment>
<gene>
    <name evidence="5" type="ORF">DKW60_08245</name>
</gene>
<evidence type="ECO:0000313" key="6">
    <source>
        <dbReference type="Proteomes" id="UP000245539"/>
    </source>
</evidence>
<dbReference type="GO" id="GO:0009117">
    <property type="term" value="P:nucleotide metabolic process"/>
    <property type="evidence" value="ECO:0007669"/>
    <property type="project" value="UniProtKB-KW"/>
</dbReference>
<dbReference type="CDD" id="cd00555">
    <property type="entry name" value="Maf"/>
    <property type="match status" value="1"/>
</dbReference>
<dbReference type="NCBIfam" id="TIGR00172">
    <property type="entry name" value="maf"/>
    <property type="match status" value="1"/>
</dbReference>
<dbReference type="InterPro" id="IPR003697">
    <property type="entry name" value="Maf-like"/>
</dbReference>
<dbReference type="OrthoDB" id="9807767at2"/>
<accession>A0A317CIR1</accession>
<comment type="similarity">
    <text evidence="4">Belongs to the Maf family. YhdE subfamily.</text>
</comment>
<dbReference type="Gene3D" id="3.90.950.10">
    <property type="match status" value="1"/>
</dbReference>
<comment type="catalytic activity">
    <reaction evidence="4">
        <text>UTP + H2O = UMP + diphosphate + H(+)</text>
        <dbReference type="Rhea" id="RHEA:29395"/>
        <dbReference type="ChEBI" id="CHEBI:15377"/>
        <dbReference type="ChEBI" id="CHEBI:15378"/>
        <dbReference type="ChEBI" id="CHEBI:33019"/>
        <dbReference type="ChEBI" id="CHEBI:46398"/>
        <dbReference type="ChEBI" id="CHEBI:57865"/>
        <dbReference type="EC" id="3.6.1.9"/>
    </reaction>
</comment>
<protein>
    <recommendedName>
        <fullName evidence="4">dTTP/UTP pyrophosphatase</fullName>
        <shortName evidence="4">dTTPase/UTPase</shortName>
        <ecNumber evidence="4">3.6.1.9</ecNumber>
    </recommendedName>
    <alternativeName>
        <fullName evidence="4">Nucleoside triphosphate pyrophosphatase</fullName>
    </alternativeName>
    <alternativeName>
        <fullName evidence="4">Nucleotide pyrophosphatase</fullName>
        <shortName evidence="4">Nucleotide PPase</shortName>
    </alternativeName>
</protein>
<dbReference type="EC" id="3.6.1.9" evidence="4"/>
<dbReference type="AlphaFoldDB" id="A0A317CIR1"/>
<name>A0A317CIR1_9GAMM</name>
<dbReference type="GO" id="GO:0036221">
    <property type="term" value="F:UTP diphosphatase activity"/>
    <property type="evidence" value="ECO:0007669"/>
    <property type="project" value="RHEA"/>
</dbReference>
<evidence type="ECO:0000256" key="4">
    <source>
        <dbReference type="HAMAP-Rule" id="MF_00528"/>
    </source>
</evidence>
<dbReference type="GO" id="GO:0005737">
    <property type="term" value="C:cytoplasm"/>
    <property type="evidence" value="ECO:0007669"/>
    <property type="project" value="UniProtKB-SubCell"/>
</dbReference>
<dbReference type="HAMAP" id="MF_00528">
    <property type="entry name" value="Maf"/>
    <property type="match status" value="1"/>
</dbReference>
<comment type="subcellular location">
    <subcellularLocation>
        <location evidence="4">Cytoplasm</location>
    </subcellularLocation>
</comment>
<feature type="site" description="Important for substrate specificity" evidence="4">
    <location>
        <position position="155"/>
    </location>
</feature>
<keyword evidence="3 4" id="KW-0546">Nucleotide metabolism</keyword>
<comment type="caution">
    <text evidence="4">Lacks conserved residue(s) required for the propagation of feature annotation.</text>
</comment>
<dbReference type="Proteomes" id="UP000245539">
    <property type="component" value="Unassembled WGS sequence"/>
</dbReference>
<feature type="site" description="Important for substrate specificity" evidence="4">
    <location>
        <position position="73"/>
    </location>
</feature>
<comment type="catalytic activity">
    <reaction evidence="4">
        <text>dTTP + H2O = dTMP + diphosphate + H(+)</text>
        <dbReference type="Rhea" id="RHEA:28534"/>
        <dbReference type="ChEBI" id="CHEBI:15377"/>
        <dbReference type="ChEBI" id="CHEBI:15378"/>
        <dbReference type="ChEBI" id="CHEBI:33019"/>
        <dbReference type="ChEBI" id="CHEBI:37568"/>
        <dbReference type="ChEBI" id="CHEBI:63528"/>
        <dbReference type="EC" id="3.6.1.9"/>
    </reaction>
</comment>
<keyword evidence="2 4" id="KW-0378">Hydrolase</keyword>
<evidence type="ECO:0000256" key="2">
    <source>
        <dbReference type="ARBA" id="ARBA00022801"/>
    </source>
</evidence>
<feature type="active site" description="Proton acceptor" evidence="4">
    <location>
        <position position="72"/>
    </location>
</feature>
<comment type="cofactor">
    <cofactor evidence="1 4">
        <name>a divalent metal cation</name>
        <dbReference type="ChEBI" id="CHEBI:60240"/>
    </cofactor>
</comment>
<organism evidence="5 6">
    <name type="scientific">Leucothrix pacifica</name>
    <dbReference type="NCBI Taxonomy" id="1247513"/>
    <lineage>
        <taxon>Bacteria</taxon>
        <taxon>Pseudomonadati</taxon>
        <taxon>Pseudomonadota</taxon>
        <taxon>Gammaproteobacteria</taxon>
        <taxon>Thiotrichales</taxon>
        <taxon>Thiotrichaceae</taxon>
        <taxon>Leucothrix</taxon>
    </lineage>
</organism>
<keyword evidence="4" id="KW-0963">Cytoplasm</keyword>
<reference evidence="5 6" key="1">
    <citation type="submission" date="2018-05" db="EMBL/GenBank/DDBJ databases">
        <title>Leucothrix arctica sp. nov., isolated from Arctic seawater.</title>
        <authorList>
            <person name="Choi A."/>
            <person name="Baek K."/>
        </authorList>
    </citation>
    <scope>NUCLEOTIDE SEQUENCE [LARGE SCALE GENOMIC DNA]</scope>
    <source>
        <strain evidence="5 6">JCM 18388</strain>
    </source>
</reference>
<evidence type="ECO:0000256" key="3">
    <source>
        <dbReference type="ARBA" id="ARBA00023080"/>
    </source>
</evidence>
<keyword evidence="6" id="KW-1185">Reference proteome</keyword>
<dbReference type="GO" id="GO:0036218">
    <property type="term" value="F:dTTP diphosphatase activity"/>
    <property type="evidence" value="ECO:0007669"/>
    <property type="project" value="RHEA"/>
</dbReference>
<dbReference type="EMBL" id="QGKM01000017">
    <property type="protein sequence ID" value="PWQ98209.1"/>
    <property type="molecule type" value="Genomic_DNA"/>
</dbReference>
<dbReference type="PANTHER" id="PTHR43213">
    <property type="entry name" value="BIFUNCTIONAL DTTP/UTP PYROPHOSPHATASE/METHYLTRANSFERASE PROTEIN-RELATED"/>
    <property type="match status" value="1"/>
</dbReference>
<dbReference type="RefSeq" id="WP_109837181.1">
    <property type="nucleotide sequence ID" value="NZ_QGKM01000017.1"/>
</dbReference>